<dbReference type="InterPro" id="IPR050320">
    <property type="entry name" value="N5-glutamine_MTase"/>
</dbReference>
<proteinExistence type="inferred from homology"/>
<evidence type="ECO:0000313" key="8">
    <source>
        <dbReference type="EMBL" id="HFG21324.1"/>
    </source>
</evidence>
<dbReference type="InterPro" id="IPR002052">
    <property type="entry name" value="DNA_methylase_N6_adenine_CS"/>
</dbReference>
<dbReference type="GO" id="GO:0032259">
    <property type="term" value="P:methylation"/>
    <property type="evidence" value="ECO:0007669"/>
    <property type="project" value="UniProtKB-KW"/>
</dbReference>
<evidence type="ECO:0000256" key="2">
    <source>
        <dbReference type="ARBA" id="ARBA00022679"/>
    </source>
</evidence>
<evidence type="ECO:0000256" key="1">
    <source>
        <dbReference type="ARBA" id="ARBA00022603"/>
    </source>
</evidence>
<dbReference type="HAMAP" id="MF_02126">
    <property type="entry name" value="RF_methyltr_PrmC"/>
    <property type="match status" value="1"/>
</dbReference>
<dbReference type="GO" id="GO:0003676">
    <property type="term" value="F:nucleic acid binding"/>
    <property type="evidence" value="ECO:0007669"/>
    <property type="project" value="InterPro"/>
</dbReference>
<comment type="similarity">
    <text evidence="5">Belongs to the protein N5-glutamine methyltransferase family. PrmC subfamily.</text>
</comment>
<gene>
    <name evidence="5 8" type="primary">prmC</name>
    <name evidence="8" type="ORF">ENS82_11570</name>
</gene>
<dbReference type="AlphaFoldDB" id="A0A7C3I4S3"/>
<comment type="catalytic activity">
    <reaction evidence="4 5">
        <text>L-glutaminyl-[peptide chain release factor] + S-adenosyl-L-methionine = N(5)-methyl-L-glutaminyl-[peptide chain release factor] + S-adenosyl-L-homocysteine + H(+)</text>
        <dbReference type="Rhea" id="RHEA:42896"/>
        <dbReference type="Rhea" id="RHEA-COMP:10271"/>
        <dbReference type="Rhea" id="RHEA-COMP:10272"/>
        <dbReference type="ChEBI" id="CHEBI:15378"/>
        <dbReference type="ChEBI" id="CHEBI:30011"/>
        <dbReference type="ChEBI" id="CHEBI:57856"/>
        <dbReference type="ChEBI" id="CHEBI:59789"/>
        <dbReference type="ChEBI" id="CHEBI:61891"/>
        <dbReference type="EC" id="2.1.1.297"/>
    </reaction>
</comment>
<dbReference type="EMBL" id="DSWI01000026">
    <property type="protein sequence ID" value="HFG21324.1"/>
    <property type="molecule type" value="Genomic_DNA"/>
</dbReference>
<dbReference type="Pfam" id="PF17827">
    <property type="entry name" value="PrmC_N"/>
    <property type="match status" value="1"/>
</dbReference>
<dbReference type="SUPFAM" id="SSF53335">
    <property type="entry name" value="S-adenosyl-L-methionine-dependent methyltransferases"/>
    <property type="match status" value="1"/>
</dbReference>
<dbReference type="InterPro" id="IPR019874">
    <property type="entry name" value="RF_methyltr_PrmC"/>
</dbReference>
<comment type="caution">
    <text evidence="8">The sequence shown here is derived from an EMBL/GenBank/DDBJ whole genome shotgun (WGS) entry which is preliminary data.</text>
</comment>
<evidence type="ECO:0000259" key="7">
    <source>
        <dbReference type="Pfam" id="PF17827"/>
    </source>
</evidence>
<name>A0A7C3I4S3_MEIRU</name>
<evidence type="ECO:0000256" key="5">
    <source>
        <dbReference type="HAMAP-Rule" id="MF_02126"/>
    </source>
</evidence>
<keyword evidence="1 5" id="KW-0489">Methyltransferase</keyword>
<keyword evidence="3 5" id="KW-0949">S-adenosyl-L-methionine</keyword>
<reference evidence="8" key="1">
    <citation type="journal article" date="2020" name="mSystems">
        <title>Genome- and Community-Level Interaction Insights into Carbon Utilization and Element Cycling Functions of Hydrothermarchaeota in Hydrothermal Sediment.</title>
        <authorList>
            <person name="Zhou Z."/>
            <person name="Liu Y."/>
            <person name="Xu W."/>
            <person name="Pan J."/>
            <person name="Luo Z.H."/>
            <person name="Li M."/>
        </authorList>
    </citation>
    <scope>NUCLEOTIDE SEQUENCE [LARGE SCALE GENOMIC DNA]</scope>
    <source>
        <strain evidence="8">SpSt-524</strain>
    </source>
</reference>
<evidence type="ECO:0000259" key="6">
    <source>
        <dbReference type="Pfam" id="PF05175"/>
    </source>
</evidence>
<feature type="domain" description="Methyltransferase small" evidence="6">
    <location>
        <begin position="111"/>
        <end position="190"/>
    </location>
</feature>
<feature type="binding site" evidence="5">
    <location>
        <begin position="186"/>
        <end position="189"/>
    </location>
    <ligand>
        <name>substrate</name>
    </ligand>
</feature>
<dbReference type="NCBIfam" id="TIGR03534">
    <property type="entry name" value="RF_mod_PrmC"/>
    <property type="match status" value="1"/>
</dbReference>
<dbReference type="InterPro" id="IPR040758">
    <property type="entry name" value="PrmC_N"/>
</dbReference>
<dbReference type="Pfam" id="PF05175">
    <property type="entry name" value="MTS"/>
    <property type="match status" value="1"/>
</dbReference>
<feature type="domain" description="Release factor glutamine methyltransferase N-terminal" evidence="7">
    <location>
        <begin position="10"/>
        <end position="78"/>
    </location>
</feature>
<dbReference type="NCBIfam" id="TIGR00536">
    <property type="entry name" value="hemK_fam"/>
    <property type="match status" value="1"/>
</dbReference>
<dbReference type="InterPro" id="IPR029063">
    <property type="entry name" value="SAM-dependent_MTases_sf"/>
</dbReference>
<feature type="binding site" evidence="5">
    <location>
        <position position="146"/>
    </location>
    <ligand>
        <name>S-adenosyl-L-methionine</name>
        <dbReference type="ChEBI" id="CHEBI:59789"/>
    </ligand>
</feature>
<dbReference type="GO" id="GO:0102559">
    <property type="term" value="F:peptide chain release factor N(5)-glutamine methyltransferase activity"/>
    <property type="evidence" value="ECO:0007669"/>
    <property type="project" value="UniProtKB-EC"/>
</dbReference>
<organism evidence="8">
    <name type="scientific">Meiothermus ruber</name>
    <dbReference type="NCBI Taxonomy" id="277"/>
    <lineage>
        <taxon>Bacteria</taxon>
        <taxon>Thermotogati</taxon>
        <taxon>Deinococcota</taxon>
        <taxon>Deinococci</taxon>
        <taxon>Thermales</taxon>
        <taxon>Thermaceae</taxon>
        <taxon>Meiothermus</taxon>
    </lineage>
</organism>
<feature type="binding site" evidence="5">
    <location>
        <begin position="123"/>
        <end position="127"/>
    </location>
    <ligand>
        <name>S-adenosyl-L-methionine</name>
        <dbReference type="ChEBI" id="CHEBI:59789"/>
    </ligand>
</feature>
<sequence length="299" mass="32790">MKPTGKSYLELLREFQRRLEAAGKPAVESRWILGHAARLGEKELAARLMQPVPVDVEEAAWAMLNLRLTGYPLQLLLGEAEFYGLRLKVERGVLIPRPETEGLVEQALVRLPLDAPARVLDIGTGSGAIALAVKAMRPQATVWATDIDPRALRLAKENALRLGLEVTFLEAPFTAHLTGLDLIISNPPYLPDSYREEAPPELAYEDARALYAGPEGLDVARALLPQAWDALQPGGWLWLELAPENIYTLLAEAAAQGWREARVLYDLAQRPRYLSAQKPAQAAAGLEDEEAGLLALGNN</sequence>
<protein>
    <recommendedName>
        <fullName evidence="5">Release factor glutamine methyltransferase</fullName>
        <shortName evidence="5">RF MTase</shortName>
        <ecNumber evidence="5">2.1.1.297</ecNumber>
    </recommendedName>
    <alternativeName>
        <fullName evidence="5">N5-glutamine methyltransferase PrmC</fullName>
    </alternativeName>
    <alternativeName>
        <fullName evidence="5">Protein-(glutamine-N5) MTase PrmC</fullName>
    </alternativeName>
    <alternativeName>
        <fullName evidence="5">Protein-glutamine N-methyltransferase PrmC</fullName>
    </alternativeName>
</protein>
<accession>A0A7C3I4S3</accession>
<feature type="binding site" evidence="5">
    <location>
        <position position="173"/>
    </location>
    <ligand>
        <name>S-adenosyl-L-methionine</name>
        <dbReference type="ChEBI" id="CHEBI:59789"/>
    </ligand>
</feature>
<dbReference type="Gene3D" id="3.40.50.150">
    <property type="entry name" value="Vaccinia Virus protein VP39"/>
    <property type="match status" value="1"/>
</dbReference>
<dbReference type="PANTHER" id="PTHR18895:SF74">
    <property type="entry name" value="MTRF1L RELEASE FACTOR GLUTAMINE METHYLTRANSFERASE"/>
    <property type="match status" value="1"/>
</dbReference>
<evidence type="ECO:0000256" key="4">
    <source>
        <dbReference type="ARBA" id="ARBA00048391"/>
    </source>
</evidence>
<dbReference type="PROSITE" id="PS00092">
    <property type="entry name" value="N6_MTASE"/>
    <property type="match status" value="1"/>
</dbReference>
<dbReference type="EC" id="2.1.1.297" evidence="5"/>
<feature type="binding site" evidence="5">
    <location>
        <position position="186"/>
    </location>
    <ligand>
        <name>S-adenosyl-L-methionine</name>
        <dbReference type="ChEBI" id="CHEBI:59789"/>
    </ligand>
</feature>
<evidence type="ECO:0000256" key="3">
    <source>
        <dbReference type="ARBA" id="ARBA00022691"/>
    </source>
</evidence>
<dbReference type="InterPro" id="IPR004556">
    <property type="entry name" value="HemK-like"/>
</dbReference>
<dbReference type="Gene3D" id="1.10.8.10">
    <property type="entry name" value="DNA helicase RuvA subunit, C-terminal domain"/>
    <property type="match status" value="1"/>
</dbReference>
<dbReference type="InterPro" id="IPR007848">
    <property type="entry name" value="Small_mtfrase_dom"/>
</dbReference>
<dbReference type="CDD" id="cd02440">
    <property type="entry name" value="AdoMet_MTases"/>
    <property type="match status" value="1"/>
</dbReference>
<comment type="function">
    <text evidence="5">Methylates the class 1 translation termination release factors RF1/PrfA and RF2/PrfB on the glutamine residue of the universally conserved GGQ motif.</text>
</comment>
<dbReference type="RefSeq" id="WP_409657496.1">
    <property type="nucleotide sequence ID" value="NZ_JBKBUW010000045.1"/>
</dbReference>
<keyword evidence="2 5" id="KW-0808">Transferase</keyword>
<dbReference type="PANTHER" id="PTHR18895">
    <property type="entry name" value="HEMK METHYLTRANSFERASE"/>
    <property type="match status" value="1"/>
</dbReference>